<feature type="compositionally biased region" description="Polar residues" evidence="4">
    <location>
        <begin position="216"/>
        <end position="225"/>
    </location>
</feature>
<dbReference type="InterPro" id="IPR045081">
    <property type="entry name" value="AN32"/>
</dbReference>
<feature type="region of interest" description="Disordered" evidence="4">
    <location>
        <begin position="154"/>
        <end position="397"/>
    </location>
</feature>
<feature type="compositionally biased region" description="Acidic residues" evidence="4">
    <location>
        <begin position="281"/>
        <end position="324"/>
    </location>
</feature>
<evidence type="ECO:0000256" key="3">
    <source>
        <dbReference type="ARBA" id="ARBA00025777"/>
    </source>
</evidence>
<dbReference type="PANTHER" id="PTHR11375">
    <property type="entry name" value="ACIDIC LEUCINE-RICH NUCLEAR PHOSPHOPROTEIN 32"/>
    <property type="match status" value="1"/>
</dbReference>
<dbReference type="PANTHER" id="PTHR11375:SF0">
    <property type="entry name" value="ACIDIC LEUCINE-RICH NUCLEAR PHOSPHOPROTEIN 32 FAMILY MEMBER A"/>
    <property type="match status" value="1"/>
</dbReference>
<evidence type="ECO:0000313" key="5">
    <source>
        <dbReference type="EMBL" id="KAH7292492.1"/>
    </source>
</evidence>
<comment type="caution">
    <text evidence="5">The sequence shown here is derived from an EMBL/GenBank/DDBJ whole genome shotgun (WGS) entry which is preliminary data.</text>
</comment>
<organism evidence="5 6">
    <name type="scientific">Ceratopteris richardii</name>
    <name type="common">Triangle waterfern</name>
    <dbReference type="NCBI Taxonomy" id="49495"/>
    <lineage>
        <taxon>Eukaryota</taxon>
        <taxon>Viridiplantae</taxon>
        <taxon>Streptophyta</taxon>
        <taxon>Embryophyta</taxon>
        <taxon>Tracheophyta</taxon>
        <taxon>Polypodiopsida</taxon>
        <taxon>Polypodiidae</taxon>
        <taxon>Polypodiales</taxon>
        <taxon>Pteridineae</taxon>
        <taxon>Pteridaceae</taxon>
        <taxon>Parkerioideae</taxon>
        <taxon>Ceratopteris</taxon>
    </lineage>
</organism>
<evidence type="ECO:0000256" key="1">
    <source>
        <dbReference type="ARBA" id="ARBA00022614"/>
    </source>
</evidence>
<dbReference type="EMBL" id="CM035434">
    <property type="protein sequence ID" value="KAH7292492.1"/>
    <property type="molecule type" value="Genomic_DNA"/>
</dbReference>
<evidence type="ECO:0000256" key="2">
    <source>
        <dbReference type="ARBA" id="ARBA00022737"/>
    </source>
</evidence>
<keyword evidence="2" id="KW-0677">Repeat</keyword>
<reference evidence="5" key="1">
    <citation type="submission" date="2021-08" db="EMBL/GenBank/DDBJ databases">
        <title>WGS assembly of Ceratopteris richardii.</title>
        <authorList>
            <person name="Marchant D.B."/>
            <person name="Chen G."/>
            <person name="Jenkins J."/>
            <person name="Shu S."/>
            <person name="Leebens-Mack J."/>
            <person name="Grimwood J."/>
            <person name="Schmutz J."/>
            <person name="Soltis P."/>
            <person name="Soltis D."/>
            <person name="Chen Z.-H."/>
        </authorList>
    </citation>
    <scope>NUCLEOTIDE SEQUENCE</scope>
    <source>
        <strain evidence="5">Whitten #5841</strain>
        <tissue evidence="5">Leaf</tissue>
    </source>
</reference>
<feature type="compositionally biased region" description="Acidic residues" evidence="4">
    <location>
        <begin position="338"/>
        <end position="369"/>
    </location>
</feature>
<dbReference type="InterPro" id="IPR032675">
    <property type="entry name" value="LRR_dom_sf"/>
</dbReference>
<feature type="compositionally biased region" description="Acidic residues" evidence="4">
    <location>
        <begin position="192"/>
        <end position="210"/>
    </location>
</feature>
<proteinExistence type="inferred from homology"/>
<dbReference type="Gene3D" id="3.80.10.10">
    <property type="entry name" value="Ribonuclease Inhibitor"/>
    <property type="match status" value="1"/>
</dbReference>
<dbReference type="SUPFAM" id="SSF52058">
    <property type="entry name" value="L domain-like"/>
    <property type="match status" value="1"/>
</dbReference>
<feature type="compositionally biased region" description="Acidic residues" evidence="4">
    <location>
        <begin position="163"/>
        <end position="182"/>
    </location>
</feature>
<accession>A0A8T2R7V8</accession>
<gene>
    <name evidence="5" type="ORF">KP509_29G071100</name>
</gene>
<dbReference type="FunFam" id="3.80.10.10:FF:000131">
    <property type="entry name" value="acidic leucine-rich nuclear phosphoprotein 32-related protein-like"/>
    <property type="match status" value="1"/>
</dbReference>
<feature type="compositionally biased region" description="Acidic residues" evidence="4">
    <location>
        <begin position="229"/>
        <end position="273"/>
    </location>
</feature>
<dbReference type="Proteomes" id="UP000825935">
    <property type="component" value="Chromosome 29"/>
</dbReference>
<protein>
    <recommendedName>
        <fullName evidence="7">Acidic leucine-rich nuclear phosphoprotein 32-related protein</fullName>
    </recommendedName>
</protein>
<sequence>MDEAWERAVEVACEGQKDPLAVRSLTLDGSVKCSQGRLPARSLLERFTQLRVLSIANVGLASLADFPSLKHLERLNLSDNRISGGLEFLVSAGLQSLRDIDLSNNKIQQFDDIAPLAQLNLLSLDLYECPITRLQGYRPKVFSMIKSLQYLDKVDAEDNERPESDEEEEEDVDDDEVDDDDSAGVRSNGFIDQDEDDGEDSEELDEEDDENIHYQAGSNHVGQNQGESGSEEEEIDDEEDTEQVLEVEESEDEEAGEDEEDVDDEDNEDEGTEEMNAAADGEIDAQDEGEDDNSELGDEDEDGDEGVDDEEVDEEDDEEDEEQGDLGTEYLVRPIACPEDEEGASDFEPNEDEFAEDDEDIDDDDEEAEPAAAPLKRKRSKAEDDSRDASEERPPKK</sequence>
<dbReference type="GO" id="GO:0042393">
    <property type="term" value="F:histone binding"/>
    <property type="evidence" value="ECO:0007669"/>
    <property type="project" value="TreeGrafter"/>
</dbReference>
<dbReference type="PROSITE" id="PS51450">
    <property type="entry name" value="LRR"/>
    <property type="match status" value="1"/>
</dbReference>
<dbReference type="EMBL" id="CM035434">
    <property type="protein sequence ID" value="KAH7292494.1"/>
    <property type="molecule type" value="Genomic_DNA"/>
</dbReference>
<dbReference type="InterPro" id="IPR001611">
    <property type="entry name" value="Leu-rich_rpt"/>
</dbReference>
<dbReference type="Pfam" id="PF14580">
    <property type="entry name" value="LRR_9"/>
    <property type="match status" value="1"/>
</dbReference>
<evidence type="ECO:0000256" key="4">
    <source>
        <dbReference type="SAM" id="MobiDB-lite"/>
    </source>
</evidence>
<keyword evidence="6" id="KW-1185">Reference proteome</keyword>
<dbReference type="AlphaFoldDB" id="A0A8T2R7V8"/>
<feature type="compositionally biased region" description="Basic and acidic residues" evidence="4">
    <location>
        <begin position="381"/>
        <end position="397"/>
    </location>
</feature>
<name>A0A8T2R7V8_CERRI</name>
<comment type="similarity">
    <text evidence="3">Belongs to the ANP32 family.</text>
</comment>
<dbReference type="OrthoDB" id="2160613at2759"/>
<dbReference type="GO" id="GO:0005634">
    <property type="term" value="C:nucleus"/>
    <property type="evidence" value="ECO:0007669"/>
    <property type="project" value="TreeGrafter"/>
</dbReference>
<keyword evidence="1" id="KW-0433">Leucine-rich repeat</keyword>
<dbReference type="OMA" id="ECPITRI"/>
<evidence type="ECO:0000313" key="6">
    <source>
        <dbReference type="Proteomes" id="UP000825935"/>
    </source>
</evidence>
<evidence type="ECO:0008006" key="7">
    <source>
        <dbReference type="Google" id="ProtNLM"/>
    </source>
</evidence>